<evidence type="ECO:0000313" key="2">
    <source>
        <dbReference type="EMBL" id="SJM72261.1"/>
    </source>
</evidence>
<dbReference type="Proteomes" id="UP000195913">
    <property type="component" value="Unassembled WGS sequence"/>
</dbReference>
<dbReference type="EMBL" id="FUHW01000052">
    <property type="protein sequence ID" value="SJM72261.1"/>
    <property type="molecule type" value="Genomic_DNA"/>
</dbReference>
<dbReference type="AlphaFoldDB" id="A0A1R4GVV8"/>
<keyword evidence="3" id="KW-1185">Reference proteome</keyword>
<accession>A0A1R4GVV8</accession>
<evidence type="ECO:0000313" key="3">
    <source>
        <dbReference type="Proteomes" id="UP000195913"/>
    </source>
</evidence>
<feature type="compositionally biased region" description="Low complexity" evidence="1">
    <location>
        <begin position="1"/>
        <end position="16"/>
    </location>
</feature>
<sequence>MSLADSQSGGSQSRQARANDHNVHDILVSSGLSGVRMTQLPSGWAHAPGASGRRTTRWWRVYG</sequence>
<gene>
    <name evidence="2" type="ORF">FM101_14675</name>
</gene>
<reference evidence="2 3" key="1">
    <citation type="submission" date="2017-02" db="EMBL/GenBank/DDBJ databases">
        <authorList>
            <person name="Peterson S.W."/>
        </authorList>
    </citation>
    <scope>NUCLEOTIDE SEQUENCE [LARGE SCALE GENOMIC DNA]</scope>
    <source>
        <strain evidence="2 3">B Ar 00.02</strain>
    </source>
</reference>
<proteinExistence type="predicted"/>
<protein>
    <submittedName>
        <fullName evidence="2">Uncharacterized protein</fullName>
    </submittedName>
</protein>
<name>A0A1R4GVV8_9MICC</name>
<evidence type="ECO:0000256" key="1">
    <source>
        <dbReference type="SAM" id="MobiDB-lite"/>
    </source>
</evidence>
<organism evidence="2 3">
    <name type="scientific">Arthrobacter rhombi</name>
    <dbReference type="NCBI Taxonomy" id="71253"/>
    <lineage>
        <taxon>Bacteria</taxon>
        <taxon>Bacillati</taxon>
        <taxon>Actinomycetota</taxon>
        <taxon>Actinomycetes</taxon>
        <taxon>Micrococcales</taxon>
        <taxon>Micrococcaceae</taxon>
        <taxon>Arthrobacter</taxon>
    </lineage>
</organism>
<feature type="region of interest" description="Disordered" evidence="1">
    <location>
        <begin position="1"/>
        <end position="23"/>
    </location>
</feature>